<feature type="signal peptide" evidence="9">
    <location>
        <begin position="1"/>
        <end position="23"/>
    </location>
</feature>
<feature type="domain" description="Lipase" evidence="10">
    <location>
        <begin position="26"/>
        <end position="292"/>
    </location>
</feature>
<accession>A0AA39FV24</accession>
<dbReference type="PRINTS" id="PR00821">
    <property type="entry name" value="TAGLIPASE"/>
</dbReference>
<evidence type="ECO:0000256" key="6">
    <source>
        <dbReference type="ARBA" id="ARBA00022801"/>
    </source>
</evidence>
<dbReference type="SUPFAM" id="SSF53474">
    <property type="entry name" value="alpha/beta-Hydrolases"/>
    <property type="match status" value="1"/>
</dbReference>
<dbReference type="EMBL" id="JAQQBS010000001">
    <property type="protein sequence ID" value="KAK0176253.1"/>
    <property type="molecule type" value="Genomic_DNA"/>
</dbReference>
<evidence type="ECO:0000256" key="3">
    <source>
        <dbReference type="ARBA" id="ARBA00010701"/>
    </source>
</evidence>
<dbReference type="InterPro" id="IPR029058">
    <property type="entry name" value="AB_hydrolase_fold"/>
</dbReference>
<organism evidence="11 12">
    <name type="scientific">Microctonus aethiopoides</name>
    <dbReference type="NCBI Taxonomy" id="144406"/>
    <lineage>
        <taxon>Eukaryota</taxon>
        <taxon>Metazoa</taxon>
        <taxon>Ecdysozoa</taxon>
        <taxon>Arthropoda</taxon>
        <taxon>Hexapoda</taxon>
        <taxon>Insecta</taxon>
        <taxon>Pterygota</taxon>
        <taxon>Neoptera</taxon>
        <taxon>Endopterygota</taxon>
        <taxon>Hymenoptera</taxon>
        <taxon>Apocrita</taxon>
        <taxon>Ichneumonoidea</taxon>
        <taxon>Braconidae</taxon>
        <taxon>Euphorinae</taxon>
        <taxon>Microctonus</taxon>
    </lineage>
</organism>
<feature type="chain" id="PRO_5041422344" description="phospholipase A1" evidence="9">
    <location>
        <begin position="24"/>
        <end position="328"/>
    </location>
</feature>
<evidence type="ECO:0000256" key="1">
    <source>
        <dbReference type="ARBA" id="ARBA00000111"/>
    </source>
</evidence>
<comment type="subcellular location">
    <subcellularLocation>
        <location evidence="2">Secreted</location>
    </subcellularLocation>
</comment>
<proteinExistence type="inferred from homology"/>
<dbReference type="FunFam" id="3.40.50.1820:FF:000076">
    <property type="entry name" value="phospholipase A1"/>
    <property type="match status" value="1"/>
</dbReference>
<dbReference type="Proteomes" id="UP001168990">
    <property type="component" value="Unassembled WGS sequence"/>
</dbReference>
<dbReference type="PANTHER" id="PTHR11610">
    <property type="entry name" value="LIPASE"/>
    <property type="match status" value="1"/>
</dbReference>
<dbReference type="InterPro" id="IPR033906">
    <property type="entry name" value="Lipase_N"/>
</dbReference>
<dbReference type="GO" id="GO:0008970">
    <property type="term" value="F:phospholipase A1 activity"/>
    <property type="evidence" value="ECO:0007669"/>
    <property type="project" value="UniProtKB-EC"/>
</dbReference>
<protein>
    <recommendedName>
        <fullName evidence="4">phospholipase A1</fullName>
        <ecNumber evidence="4">3.1.1.32</ecNumber>
    </recommendedName>
</protein>
<dbReference type="PANTHER" id="PTHR11610:SF169">
    <property type="entry name" value="GH15759P-RELATED"/>
    <property type="match status" value="1"/>
</dbReference>
<evidence type="ECO:0000256" key="5">
    <source>
        <dbReference type="ARBA" id="ARBA00022525"/>
    </source>
</evidence>
<evidence type="ECO:0000313" key="11">
    <source>
        <dbReference type="EMBL" id="KAK0176253.1"/>
    </source>
</evidence>
<dbReference type="InterPro" id="IPR013818">
    <property type="entry name" value="Lipase"/>
</dbReference>
<evidence type="ECO:0000256" key="8">
    <source>
        <dbReference type="RuleBase" id="RU004262"/>
    </source>
</evidence>
<evidence type="ECO:0000259" key="10">
    <source>
        <dbReference type="Pfam" id="PF00151"/>
    </source>
</evidence>
<dbReference type="EC" id="3.1.1.32" evidence="4"/>
<sequence>MSLYMKAALIFLSINLNAINTRGQIALAELEYKSKDTNTYDDIKFFLYTRKNPSSPYTLDYNNNGSLEASPFNPKMETVIFIHGFTESAFDVTPQALLNAYLKQHEYNIILMDWAKHAAAPWYNRAAKNVEMIGSYLAKFVKWLEIRKVISSSELHVIGYSLGAHIAGFMGKNLKYKIGRITGLDPAGPLFHDAHATKRLDKSDALFVDVIHTSAKSLGIEKPIGHADFYPNHGSIQPGCSFYDFACSHNRARFYYIESINTPRGFPARRCRNWTPTIKGCTLFPDTYMGISTDRHVYGIFYLRTQAEPPYARYLKDYRCSNYKETEF</sequence>
<comment type="similarity">
    <text evidence="3 8">Belongs to the AB hydrolase superfamily. Lipase family.</text>
</comment>
<reference evidence="11" key="1">
    <citation type="journal article" date="2023" name="bioRxiv">
        <title>Scaffold-level genome assemblies of two parasitoid biocontrol wasps reveal the parthenogenesis mechanism and an associated novel virus.</title>
        <authorList>
            <person name="Inwood S."/>
            <person name="Skelly J."/>
            <person name="Guhlin J."/>
            <person name="Harrop T."/>
            <person name="Goldson S."/>
            <person name="Dearden P."/>
        </authorList>
    </citation>
    <scope>NUCLEOTIDE SEQUENCE</scope>
    <source>
        <strain evidence="11">Irish</strain>
        <tissue evidence="11">Whole body</tissue>
    </source>
</reference>
<dbReference type="Pfam" id="PF00151">
    <property type="entry name" value="Lipase"/>
    <property type="match status" value="1"/>
</dbReference>
<comment type="catalytic activity">
    <reaction evidence="1">
        <text>a 1,2-diacyl-sn-glycero-3-phosphocholine + H2O = a 2-acyl-sn-glycero-3-phosphocholine + a fatty acid + H(+)</text>
        <dbReference type="Rhea" id="RHEA:18689"/>
        <dbReference type="ChEBI" id="CHEBI:15377"/>
        <dbReference type="ChEBI" id="CHEBI:15378"/>
        <dbReference type="ChEBI" id="CHEBI:28868"/>
        <dbReference type="ChEBI" id="CHEBI:57643"/>
        <dbReference type="ChEBI" id="CHEBI:57875"/>
        <dbReference type="EC" id="3.1.1.32"/>
    </reaction>
</comment>
<comment type="caution">
    <text evidence="11">The sequence shown here is derived from an EMBL/GenBank/DDBJ whole genome shotgun (WGS) entry which is preliminary data.</text>
</comment>
<name>A0AA39FV24_9HYME</name>
<dbReference type="GO" id="GO:0017171">
    <property type="term" value="F:serine hydrolase activity"/>
    <property type="evidence" value="ECO:0007669"/>
    <property type="project" value="TreeGrafter"/>
</dbReference>
<evidence type="ECO:0000256" key="7">
    <source>
        <dbReference type="ARBA" id="ARBA00023157"/>
    </source>
</evidence>
<reference evidence="11" key="2">
    <citation type="submission" date="2023-03" db="EMBL/GenBank/DDBJ databases">
        <authorList>
            <person name="Inwood S.N."/>
            <person name="Skelly J.G."/>
            <person name="Guhlin J."/>
            <person name="Harrop T.W.R."/>
            <person name="Goldson S.G."/>
            <person name="Dearden P.K."/>
        </authorList>
    </citation>
    <scope>NUCLEOTIDE SEQUENCE</scope>
    <source>
        <strain evidence="11">Irish</strain>
        <tissue evidence="11">Whole body</tissue>
    </source>
</reference>
<keyword evidence="5" id="KW-0964">Secreted</keyword>
<dbReference type="GO" id="GO:0016042">
    <property type="term" value="P:lipid catabolic process"/>
    <property type="evidence" value="ECO:0007669"/>
    <property type="project" value="TreeGrafter"/>
</dbReference>
<gene>
    <name evidence="11" type="ORF">PV328_000406</name>
</gene>
<keyword evidence="12" id="KW-1185">Reference proteome</keyword>
<keyword evidence="9" id="KW-0732">Signal</keyword>
<evidence type="ECO:0000256" key="2">
    <source>
        <dbReference type="ARBA" id="ARBA00004613"/>
    </source>
</evidence>
<dbReference type="AlphaFoldDB" id="A0AA39FV24"/>
<dbReference type="InterPro" id="IPR000734">
    <property type="entry name" value="TAG_lipase"/>
</dbReference>
<dbReference type="GO" id="GO:0005615">
    <property type="term" value="C:extracellular space"/>
    <property type="evidence" value="ECO:0007669"/>
    <property type="project" value="TreeGrafter"/>
</dbReference>
<dbReference type="CDD" id="cd00707">
    <property type="entry name" value="Pancreat_lipase_like"/>
    <property type="match status" value="1"/>
</dbReference>
<keyword evidence="7" id="KW-1015">Disulfide bond</keyword>
<evidence type="ECO:0000313" key="12">
    <source>
        <dbReference type="Proteomes" id="UP001168990"/>
    </source>
</evidence>
<evidence type="ECO:0000256" key="9">
    <source>
        <dbReference type="SAM" id="SignalP"/>
    </source>
</evidence>
<dbReference type="Gene3D" id="3.40.50.1820">
    <property type="entry name" value="alpha/beta hydrolase"/>
    <property type="match status" value="1"/>
</dbReference>
<keyword evidence="6" id="KW-0378">Hydrolase</keyword>
<evidence type="ECO:0000256" key="4">
    <source>
        <dbReference type="ARBA" id="ARBA00013179"/>
    </source>
</evidence>